<dbReference type="InterPro" id="IPR003382">
    <property type="entry name" value="Flavoprotein"/>
</dbReference>
<comment type="catalytic activity">
    <reaction evidence="3 4">
        <text>N-[(R)-4-phosphopantothenoyl]-L-cysteine + H(+) = (R)-4'-phosphopantetheine + CO2</text>
        <dbReference type="Rhea" id="RHEA:16793"/>
        <dbReference type="ChEBI" id="CHEBI:15378"/>
        <dbReference type="ChEBI" id="CHEBI:16526"/>
        <dbReference type="ChEBI" id="CHEBI:59458"/>
        <dbReference type="ChEBI" id="CHEBI:61723"/>
        <dbReference type="EC" id="4.1.1.36"/>
    </reaction>
</comment>
<feature type="binding site" evidence="3">
    <location>
        <position position="341"/>
    </location>
    <ligand>
        <name>CTP</name>
        <dbReference type="ChEBI" id="CHEBI:37563"/>
    </ligand>
</feature>
<evidence type="ECO:0000256" key="3">
    <source>
        <dbReference type="HAMAP-Rule" id="MF_02225"/>
    </source>
</evidence>
<comment type="similarity">
    <text evidence="3 4">In the N-terminal section; belongs to the HFCD (homo-oligomeric flavin containing Cys decarboxylase) superfamily.</text>
</comment>
<evidence type="ECO:0000256" key="2">
    <source>
        <dbReference type="ARBA" id="ARBA00023239"/>
    </source>
</evidence>
<dbReference type="Pfam" id="PF02441">
    <property type="entry name" value="Flavoprotein"/>
    <property type="match status" value="1"/>
</dbReference>
<feature type="active site" description="Proton donor" evidence="3">
    <location>
        <position position="157"/>
    </location>
</feature>
<evidence type="ECO:0000256" key="1">
    <source>
        <dbReference type="ARBA" id="ARBA00022793"/>
    </source>
</evidence>
<keyword evidence="3 4" id="KW-0436">Ligase</keyword>
<comment type="function">
    <text evidence="3">Catalyzes two sequential steps in the biosynthesis of coenzyme A. In the first step cysteine is conjugated to 4'-phosphopantothenate to form 4-phosphopantothenoylcysteine. In the second step the latter compound is decarboxylated to form 4'-phosphopantotheine.</text>
</comment>
<reference evidence="7" key="1">
    <citation type="submission" date="2022-07" db="EMBL/GenBank/DDBJ databases">
        <title>Pseudosulfitobacter sp. strain AP-MA-4, whole genome sequence.</title>
        <authorList>
            <person name="Jiang Y."/>
        </authorList>
    </citation>
    <scope>NUCLEOTIDE SEQUENCE</scope>
    <source>
        <strain evidence="7">AP-MA-4</strain>
    </source>
</reference>
<dbReference type="SUPFAM" id="SSF102645">
    <property type="entry name" value="CoaB-like"/>
    <property type="match status" value="1"/>
</dbReference>
<keyword evidence="8" id="KW-1185">Reference proteome</keyword>
<evidence type="ECO:0000313" key="8">
    <source>
        <dbReference type="Proteomes" id="UP001165396"/>
    </source>
</evidence>
<comment type="catalytic activity">
    <reaction evidence="3 4">
        <text>(R)-4'-phosphopantothenate + L-cysteine + CTP = N-[(R)-4-phosphopantothenoyl]-L-cysteine + CMP + diphosphate + H(+)</text>
        <dbReference type="Rhea" id="RHEA:19397"/>
        <dbReference type="ChEBI" id="CHEBI:10986"/>
        <dbReference type="ChEBI" id="CHEBI:15378"/>
        <dbReference type="ChEBI" id="CHEBI:33019"/>
        <dbReference type="ChEBI" id="CHEBI:35235"/>
        <dbReference type="ChEBI" id="CHEBI:37563"/>
        <dbReference type="ChEBI" id="CHEBI:59458"/>
        <dbReference type="ChEBI" id="CHEBI:60377"/>
        <dbReference type="EC" id="6.3.2.5"/>
    </reaction>
</comment>
<dbReference type="NCBIfam" id="TIGR00521">
    <property type="entry name" value="coaBC_dfp"/>
    <property type="match status" value="1"/>
</dbReference>
<dbReference type="InterPro" id="IPR036551">
    <property type="entry name" value="Flavin_trans-like"/>
</dbReference>
<evidence type="ECO:0000259" key="5">
    <source>
        <dbReference type="Pfam" id="PF02441"/>
    </source>
</evidence>
<dbReference type="Proteomes" id="UP001165396">
    <property type="component" value="Unassembled WGS sequence"/>
</dbReference>
<evidence type="ECO:0000256" key="4">
    <source>
        <dbReference type="RuleBase" id="RU364078"/>
    </source>
</evidence>
<evidence type="ECO:0000313" key="7">
    <source>
        <dbReference type="EMBL" id="MCR8827715.1"/>
    </source>
</evidence>
<dbReference type="RefSeq" id="WP_258295483.1">
    <property type="nucleotide sequence ID" value="NZ_JANKJG010000011.1"/>
</dbReference>
<dbReference type="SUPFAM" id="SSF52507">
    <property type="entry name" value="Homo-oligomeric flavin-containing Cys decarboxylases, HFCD"/>
    <property type="match status" value="1"/>
</dbReference>
<feature type="binding site" evidence="3">
    <location>
        <position position="276"/>
    </location>
    <ligand>
        <name>CTP</name>
        <dbReference type="ChEBI" id="CHEBI:37563"/>
    </ligand>
</feature>
<feature type="binding site" evidence="3">
    <location>
        <position position="337"/>
    </location>
    <ligand>
        <name>CTP</name>
        <dbReference type="ChEBI" id="CHEBI:37563"/>
    </ligand>
</feature>
<keyword evidence="3" id="KW-0479">Metal-binding</keyword>
<comment type="cofactor">
    <cofactor evidence="3">
        <name>FMN</name>
        <dbReference type="ChEBI" id="CHEBI:58210"/>
    </cofactor>
    <text evidence="3">Binds 1 FMN per subunit.</text>
</comment>
<name>A0ABT1Z3L4_9RHOB</name>
<dbReference type="InterPro" id="IPR005252">
    <property type="entry name" value="CoaBC"/>
</dbReference>
<dbReference type="PANTHER" id="PTHR14359">
    <property type="entry name" value="HOMO-OLIGOMERIC FLAVIN CONTAINING CYS DECARBOXYLASE FAMILY"/>
    <property type="match status" value="1"/>
</dbReference>
<keyword evidence="3" id="KW-0511">Multifunctional enzyme</keyword>
<feature type="region of interest" description="Phosphopantothenate--cysteine ligase" evidence="3">
    <location>
        <begin position="189"/>
        <end position="397"/>
    </location>
</feature>
<keyword evidence="3 4" id="KW-0285">Flavoprotein</keyword>
<evidence type="ECO:0000259" key="6">
    <source>
        <dbReference type="Pfam" id="PF04127"/>
    </source>
</evidence>
<dbReference type="EC" id="4.1.1.36" evidence="3"/>
<comment type="function">
    <text evidence="4">Catalyzes two steps in the biosynthesis of coenzyme A. In the first step cysteine is conjugated to 4'-phosphopantothenate to form 4-phosphopantothenoylcysteine, in the latter compound is decarboxylated to form 4'-phosphopantotheine.</text>
</comment>
<feature type="binding site" evidence="3">
    <location>
        <position position="286"/>
    </location>
    <ligand>
        <name>CTP</name>
        <dbReference type="ChEBI" id="CHEBI:37563"/>
    </ligand>
</feature>
<feature type="binding site" evidence="3">
    <location>
        <position position="323"/>
    </location>
    <ligand>
        <name>CTP</name>
        <dbReference type="ChEBI" id="CHEBI:37563"/>
    </ligand>
</feature>
<keyword evidence="1 3" id="KW-0210">Decarboxylase</keyword>
<keyword evidence="2 3" id="KW-0456">Lyase</keyword>
<feature type="region of interest" description="Phosphopantothenoylcysteine decarboxylase" evidence="3">
    <location>
        <begin position="1"/>
        <end position="188"/>
    </location>
</feature>
<dbReference type="HAMAP" id="MF_02225">
    <property type="entry name" value="CoaBC"/>
    <property type="match status" value="1"/>
</dbReference>
<comment type="pathway">
    <text evidence="3 4">Cofactor biosynthesis; coenzyme A biosynthesis; CoA from (R)-pantothenate: step 2/5.</text>
</comment>
<dbReference type="GO" id="GO:0004632">
    <property type="term" value="F:phosphopantothenate--cysteine ligase activity"/>
    <property type="evidence" value="ECO:0007669"/>
    <property type="project" value="UniProtKB-EC"/>
</dbReference>
<sequence>MLNGKRILLIIGGGIAAFKALDLIRRLRERGASVTPVLTQAGSEFVTPLSVSALAGMKVYRDLFDLTDEAEMGHIQLSRSADLVLVAPATADLMAKMAQGMANDLASTLLLATDTPVMIAPAMNVRMWDHPATQRNLATLRADGITVIGPNDGDMACGEFGPGRMAEPLEIVAALEGALRAGPLAGKRVLVTSGPTHEPIDPVRYIANRSSGAQGTALGAALAASGAEVVFVTGPADVAPPAGVQVVRVQTAQQMLEAVQAALPCDAAVFAAAVADWRVASASDRKLKKTRDGMPKLDFAENPDILATVSQMTQGRPALVVGFAAETNDVVENATAKRKRKGCDWIVANDVSPETGIMGGTENAVHLVSDAGVEDWPRMGKDAVAQELAARIAAALE</sequence>
<feature type="domain" description="Flavoprotein" evidence="5">
    <location>
        <begin position="5"/>
        <end position="175"/>
    </location>
</feature>
<comment type="pathway">
    <text evidence="3 4">Cofactor biosynthesis; coenzyme A biosynthesis; CoA from (R)-pantothenate: step 3/5.</text>
</comment>
<keyword evidence="3" id="KW-0460">Magnesium</keyword>
<dbReference type="PANTHER" id="PTHR14359:SF6">
    <property type="entry name" value="PHOSPHOPANTOTHENOYLCYSTEINE DECARBOXYLASE"/>
    <property type="match status" value="1"/>
</dbReference>
<feature type="binding site" evidence="3">
    <location>
        <begin position="303"/>
        <end position="306"/>
    </location>
    <ligand>
        <name>CTP</name>
        <dbReference type="ChEBI" id="CHEBI:37563"/>
    </ligand>
</feature>
<dbReference type="InterPro" id="IPR007085">
    <property type="entry name" value="DNA/pantothenate-metab_flavo_C"/>
</dbReference>
<dbReference type="Pfam" id="PF04127">
    <property type="entry name" value="DFP"/>
    <property type="match status" value="1"/>
</dbReference>
<comment type="similarity">
    <text evidence="3 4">In the C-terminal section; belongs to the PPC synthetase family.</text>
</comment>
<organism evidence="7 8">
    <name type="scientific">Pseudosulfitobacter koreensis</name>
    <dbReference type="NCBI Taxonomy" id="2968472"/>
    <lineage>
        <taxon>Bacteria</taxon>
        <taxon>Pseudomonadati</taxon>
        <taxon>Pseudomonadota</taxon>
        <taxon>Alphaproteobacteria</taxon>
        <taxon>Rhodobacterales</taxon>
        <taxon>Roseobacteraceae</taxon>
        <taxon>Pseudosulfitobacter</taxon>
    </lineage>
</organism>
<accession>A0ABT1Z3L4</accession>
<dbReference type="InterPro" id="IPR035929">
    <property type="entry name" value="CoaB-like_sf"/>
</dbReference>
<dbReference type="EMBL" id="JANKJG010000011">
    <property type="protein sequence ID" value="MCR8827715.1"/>
    <property type="molecule type" value="Genomic_DNA"/>
</dbReference>
<dbReference type="Gene3D" id="3.40.50.1950">
    <property type="entry name" value="Flavin prenyltransferase-like"/>
    <property type="match status" value="1"/>
</dbReference>
<proteinExistence type="inferred from homology"/>
<comment type="cofactor">
    <cofactor evidence="3">
        <name>Mg(2+)</name>
        <dbReference type="ChEBI" id="CHEBI:18420"/>
    </cofactor>
</comment>
<feature type="domain" description="DNA/pantothenate metabolism flavoprotein C-terminal" evidence="6">
    <location>
        <begin position="184"/>
        <end position="394"/>
    </location>
</feature>
<dbReference type="GO" id="GO:0004633">
    <property type="term" value="F:phosphopantothenoylcysteine decarboxylase activity"/>
    <property type="evidence" value="ECO:0007669"/>
    <property type="project" value="UniProtKB-EC"/>
</dbReference>
<keyword evidence="3 4" id="KW-0288">FMN</keyword>
<comment type="caution">
    <text evidence="7">The sequence shown here is derived from an EMBL/GenBank/DDBJ whole genome shotgun (WGS) entry which is preliminary data.</text>
</comment>
<dbReference type="Gene3D" id="3.40.50.10300">
    <property type="entry name" value="CoaB-like"/>
    <property type="match status" value="1"/>
</dbReference>
<gene>
    <name evidence="3 7" type="primary">coaBC</name>
    <name evidence="7" type="ORF">NTA49_14330</name>
</gene>
<dbReference type="EC" id="6.3.2.5" evidence="3"/>
<comment type="caution">
    <text evidence="3">Lacks conserved residue(s) required for the propagation of feature annotation.</text>
</comment>
<protein>
    <recommendedName>
        <fullName evidence="3">Coenzyme A biosynthesis bifunctional protein CoaBC</fullName>
    </recommendedName>
    <alternativeName>
        <fullName evidence="3">DNA/pantothenate metabolism flavoprotein</fullName>
    </alternativeName>
    <alternativeName>
        <fullName evidence="3">Phosphopantothenoylcysteine synthetase/decarboxylase</fullName>
        <shortName evidence="3">PPCS-PPCDC</shortName>
    </alternativeName>
    <domain>
        <recommendedName>
            <fullName evidence="3">Phosphopantothenoylcysteine decarboxylase</fullName>
            <shortName evidence="3">PPC decarboxylase</shortName>
            <shortName evidence="3">PPC-DC</shortName>
            <ecNumber evidence="3">4.1.1.36</ecNumber>
        </recommendedName>
        <alternativeName>
            <fullName evidence="3">CoaC</fullName>
        </alternativeName>
    </domain>
    <domain>
        <recommendedName>
            <fullName evidence="3">Phosphopantothenate--cysteine ligase</fullName>
            <ecNumber evidence="3">6.3.2.5</ecNumber>
        </recommendedName>
        <alternativeName>
            <fullName evidence="3">CoaB</fullName>
        </alternativeName>
        <alternativeName>
            <fullName evidence="3">Phosphopantothenoylcysteine synthetase</fullName>
            <shortName evidence="3">PPC synthetase</shortName>
            <shortName evidence="3">PPC-S</shortName>
        </alternativeName>
    </domain>
</protein>